<feature type="region of interest" description="Disordered" evidence="4">
    <location>
        <begin position="617"/>
        <end position="663"/>
    </location>
</feature>
<reference evidence="8" key="1">
    <citation type="submission" date="2017-04" db="EMBL/GenBank/DDBJ databases">
        <authorList>
            <person name="Varghese N."/>
            <person name="Submissions S."/>
        </authorList>
    </citation>
    <scope>NUCLEOTIDE SEQUENCE [LARGE SCALE GENOMIC DNA]</scope>
    <source>
        <strain evidence="8">RKEM611</strain>
    </source>
</reference>
<gene>
    <name evidence="7" type="ORF">SAMN06296036_11552</name>
</gene>
<dbReference type="InterPro" id="IPR013587">
    <property type="entry name" value="Nitrate/nitrite_sensing"/>
</dbReference>
<dbReference type="PROSITE" id="PS50111">
    <property type="entry name" value="CHEMOTAXIS_TRANSDUC_2"/>
    <property type="match status" value="1"/>
</dbReference>
<keyword evidence="1" id="KW-0145">Chemotaxis</keyword>
<keyword evidence="5" id="KW-0472">Membrane</keyword>
<evidence type="ECO:0000259" key="6">
    <source>
        <dbReference type="PROSITE" id="PS50111"/>
    </source>
</evidence>
<sequence length="663" mass="72529">MKLRDLSISRKMMLLVLIPGISYLILASQLILDDVEQMASSGGFQERFEYMKLASKAIEETQVERGLSAVLLKAPNEQRQQRVEAQRAKNDPGWQALVDYANGHEDMKEYGDANGLYQQVLGLRKDVDSRAVTVSEGVSRYTKVVRSLIAMQSKLGQHTVEGFEVTSANNTLLQEARENAGLLRANLASTFAADKAIATSQLSKILSLRTGMYASLNSEVLQLDEEGRSTREKWSKEEHWRYMEQSVKILLEGYTKGAYGITGEQSFATSTLVVQDISQLIDRNFKSAETFISDFGAQALRGLGVQLIGILVNFALIVAISIMSIRSIHQKIDELIAGLSKASDRSQNSSASLSRASAGLSRSAQDTAAAIQETVSSMSEINSMVSSTLEKSKMTSSSSQVVSKLVDRGGESVAQLVTAMGEVKQSNERLREVNDVMRAISKQTGLINDIVFKTQLLAVNASIESAKAGEHGKGFAVVSEEVSKLAQSSGEAAEKITDLIDTSNQKVTDLLNSVNEKIFAGTEYTDEVRRLFEDIKTEVKDINSRAEDMNQAAKEQSLGVEQITTAVTNIDSSTQSNLQQIQDFESLTDELQAQSIEILDLSDRLEYLAYAVKHERKDGSNNSSGDGGLVSIANARKKTKPRPMETVEDDIADDPSFRPAAND</sequence>
<feature type="transmembrane region" description="Helical" evidence="5">
    <location>
        <begin position="12"/>
        <end position="32"/>
    </location>
</feature>
<evidence type="ECO:0000256" key="3">
    <source>
        <dbReference type="PROSITE-ProRule" id="PRU00284"/>
    </source>
</evidence>
<dbReference type="GO" id="GO:0007165">
    <property type="term" value="P:signal transduction"/>
    <property type="evidence" value="ECO:0007669"/>
    <property type="project" value="UniProtKB-KW"/>
</dbReference>
<dbReference type="Pfam" id="PF08376">
    <property type="entry name" value="NIT"/>
    <property type="match status" value="1"/>
</dbReference>
<evidence type="ECO:0000313" key="8">
    <source>
        <dbReference type="Proteomes" id="UP000192907"/>
    </source>
</evidence>
<dbReference type="SUPFAM" id="SSF58104">
    <property type="entry name" value="Methyl-accepting chemotaxis protein (MCP) signaling domain"/>
    <property type="match status" value="1"/>
</dbReference>
<dbReference type="Pfam" id="PF00015">
    <property type="entry name" value="MCPsignal"/>
    <property type="match status" value="1"/>
</dbReference>
<comment type="similarity">
    <text evidence="2">Belongs to the methyl-accepting chemotaxis (MCP) protein family.</text>
</comment>
<evidence type="ECO:0000256" key="5">
    <source>
        <dbReference type="SAM" id="Phobius"/>
    </source>
</evidence>
<dbReference type="STRING" id="1513793.SAMN06296036_11552"/>
<protein>
    <submittedName>
        <fullName evidence="7">Methyl-accepting chemotaxis protein</fullName>
    </submittedName>
</protein>
<evidence type="ECO:0000256" key="4">
    <source>
        <dbReference type="SAM" id="MobiDB-lite"/>
    </source>
</evidence>
<accession>A0A1Y6C9N9</accession>
<dbReference type="Proteomes" id="UP000192907">
    <property type="component" value="Unassembled WGS sequence"/>
</dbReference>
<dbReference type="Gene3D" id="1.10.287.950">
    <property type="entry name" value="Methyl-accepting chemotaxis protein"/>
    <property type="match status" value="1"/>
</dbReference>
<keyword evidence="8" id="KW-1185">Reference proteome</keyword>
<evidence type="ECO:0000313" key="7">
    <source>
        <dbReference type="EMBL" id="SMF49186.1"/>
    </source>
</evidence>
<dbReference type="InterPro" id="IPR004089">
    <property type="entry name" value="MCPsignal_dom"/>
</dbReference>
<dbReference type="SMART" id="SM00283">
    <property type="entry name" value="MA"/>
    <property type="match status" value="1"/>
</dbReference>
<dbReference type="InterPro" id="IPR051310">
    <property type="entry name" value="MCP_chemotaxis"/>
</dbReference>
<keyword evidence="3" id="KW-0807">Transducer</keyword>
<dbReference type="RefSeq" id="WP_132319696.1">
    <property type="nucleotide sequence ID" value="NZ_FWZT01000015.1"/>
</dbReference>
<dbReference type="GO" id="GO:0016020">
    <property type="term" value="C:membrane"/>
    <property type="evidence" value="ECO:0007669"/>
    <property type="project" value="InterPro"/>
</dbReference>
<dbReference type="AlphaFoldDB" id="A0A1Y6C9N9"/>
<keyword evidence="5" id="KW-0812">Transmembrane</keyword>
<dbReference type="EMBL" id="FWZT01000015">
    <property type="protein sequence ID" value="SMF49186.1"/>
    <property type="molecule type" value="Genomic_DNA"/>
</dbReference>
<proteinExistence type="inferred from homology"/>
<name>A0A1Y6C9N9_9BACT</name>
<evidence type="ECO:0000256" key="1">
    <source>
        <dbReference type="ARBA" id="ARBA00022500"/>
    </source>
</evidence>
<dbReference type="GO" id="GO:0006935">
    <property type="term" value="P:chemotaxis"/>
    <property type="evidence" value="ECO:0007669"/>
    <property type="project" value="UniProtKB-KW"/>
</dbReference>
<dbReference type="OrthoDB" id="8744489at2"/>
<keyword evidence="5" id="KW-1133">Transmembrane helix</keyword>
<feature type="domain" description="Methyl-accepting transducer" evidence="6">
    <location>
        <begin position="342"/>
        <end position="571"/>
    </location>
</feature>
<dbReference type="PANTHER" id="PTHR43531">
    <property type="entry name" value="PROTEIN ICFG"/>
    <property type="match status" value="1"/>
</dbReference>
<evidence type="ECO:0000256" key="2">
    <source>
        <dbReference type="ARBA" id="ARBA00029447"/>
    </source>
</evidence>
<dbReference type="PANTHER" id="PTHR43531:SF11">
    <property type="entry name" value="METHYL-ACCEPTING CHEMOTAXIS PROTEIN 3"/>
    <property type="match status" value="1"/>
</dbReference>
<organism evidence="7 8">
    <name type="scientific">Pseudobacteriovorax antillogorgiicola</name>
    <dbReference type="NCBI Taxonomy" id="1513793"/>
    <lineage>
        <taxon>Bacteria</taxon>
        <taxon>Pseudomonadati</taxon>
        <taxon>Bdellovibrionota</taxon>
        <taxon>Oligoflexia</taxon>
        <taxon>Oligoflexales</taxon>
        <taxon>Pseudobacteriovoracaceae</taxon>
        <taxon>Pseudobacteriovorax</taxon>
    </lineage>
</organism>